<organism evidence="3 4">
    <name type="scientific">Neonectria magnoliae</name>
    <dbReference type="NCBI Taxonomy" id="2732573"/>
    <lineage>
        <taxon>Eukaryota</taxon>
        <taxon>Fungi</taxon>
        <taxon>Dikarya</taxon>
        <taxon>Ascomycota</taxon>
        <taxon>Pezizomycotina</taxon>
        <taxon>Sordariomycetes</taxon>
        <taxon>Hypocreomycetidae</taxon>
        <taxon>Hypocreales</taxon>
        <taxon>Nectriaceae</taxon>
        <taxon>Neonectria</taxon>
    </lineage>
</organism>
<dbReference type="Proteomes" id="UP001498421">
    <property type="component" value="Unassembled WGS sequence"/>
</dbReference>
<evidence type="ECO:0000313" key="4">
    <source>
        <dbReference type="Proteomes" id="UP001498421"/>
    </source>
</evidence>
<dbReference type="EMBL" id="JAZAVK010000251">
    <property type="protein sequence ID" value="KAK7415184.1"/>
    <property type="molecule type" value="Genomic_DNA"/>
</dbReference>
<feature type="domain" description="Kinesin motor" evidence="2">
    <location>
        <begin position="59"/>
        <end position="147"/>
    </location>
</feature>
<keyword evidence="4" id="KW-1185">Reference proteome</keyword>
<name>A0ABR1H258_9HYPO</name>
<comment type="caution">
    <text evidence="3">The sequence shown here is derived from an EMBL/GenBank/DDBJ whole genome shotgun (WGS) entry which is preliminary data.</text>
</comment>
<dbReference type="SUPFAM" id="SSF52540">
    <property type="entry name" value="P-loop containing nucleoside triphosphate hydrolases"/>
    <property type="match status" value="1"/>
</dbReference>
<dbReference type="InterPro" id="IPR027417">
    <property type="entry name" value="P-loop_NTPase"/>
</dbReference>
<evidence type="ECO:0000313" key="3">
    <source>
        <dbReference type="EMBL" id="KAK7415184.1"/>
    </source>
</evidence>
<dbReference type="InterPro" id="IPR001752">
    <property type="entry name" value="Kinesin_motor_dom"/>
</dbReference>
<gene>
    <name evidence="3" type="primary">KIP1_2</name>
    <name evidence="3" type="ORF">QQZ08_012412</name>
</gene>
<reference evidence="3 4" key="1">
    <citation type="journal article" date="2025" name="Microbiol. Resour. Announc.">
        <title>Draft genome sequences for Neonectria magnoliae and Neonectria punicea, canker pathogens of Liriodendron tulipifera and Acer saccharum in West Virginia.</title>
        <authorList>
            <person name="Petronek H.M."/>
            <person name="Kasson M.T."/>
            <person name="Metheny A.M."/>
            <person name="Stauder C.M."/>
            <person name="Lovett B."/>
            <person name="Lynch S.C."/>
            <person name="Garnas J.R."/>
            <person name="Kasson L.R."/>
            <person name="Stajich J.E."/>
        </authorList>
    </citation>
    <scope>NUCLEOTIDE SEQUENCE [LARGE SCALE GENOMIC DNA]</scope>
    <source>
        <strain evidence="3 4">NRRL 64651</strain>
    </source>
</reference>
<dbReference type="InterPro" id="IPR036961">
    <property type="entry name" value="Kinesin_motor_dom_sf"/>
</dbReference>
<feature type="region of interest" description="Disordered" evidence="1">
    <location>
        <begin position="1"/>
        <end position="50"/>
    </location>
</feature>
<proteinExistence type="predicted"/>
<feature type="compositionally biased region" description="Low complexity" evidence="1">
    <location>
        <begin position="1"/>
        <end position="15"/>
    </location>
</feature>
<protein>
    <submittedName>
        <fullName evidence="3">Kinesin-related motor protein</fullName>
    </submittedName>
</protein>
<accession>A0ABR1H258</accession>
<sequence>MVASVRAGAGSRASAKPTTRASATKHLLSANAARAPQREGDSSSAQLRGSGLGQGIKLRCRGRNEREVRENSLVAVNTDGVEGRQVDVRMRTDLLDNKTYDFDRVFSQAADQSTVFDDTVKPILDETGTGKTYTMSGDMTDTLGILSHGAGQERSREHSCPATEEVAADMLNEMTHFHTQVRYRHFT</sequence>
<evidence type="ECO:0000259" key="2">
    <source>
        <dbReference type="Pfam" id="PF00225"/>
    </source>
</evidence>
<dbReference type="Gene3D" id="3.40.850.10">
    <property type="entry name" value="Kinesin motor domain"/>
    <property type="match status" value="1"/>
</dbReference>
<evidence type="ECO:0000256" key="1">
    <source>
        <dbReference type="SAM" id="MobiDB-lite"/>
    </source>
</evidence>
<dbReference type="Pfam" id="PF00225">
    <property type="entry name" value="Kinesin"/>
    <property type="match status" value="1"/>
</dbReference>